<keyword evidence="12 13" id="KW-0807">Transducer</keyword>
<dbReference type="PANTHER" id="PTHR26451">
    <property type="entry name" value="G_PROTEIN_RECEP_F1_2 DOMAIN-CONTAINING PROTEIN"/>
    <property type="match status" value="1"/>
</dbReference>
<dbReference type="AlphaFoldDB" id="A0AA88MA83"/>
<evidence type="ECO:0000259" key="15">
    <source>
        <dbReference type="PROSITE" id="PS50262"/>
    </source>
</evidence>
<gene>
    <name evidence="16" type="ORF">Q7C36_016748</name>
</gene>
<evidence type="ECO:0000256" key="3">
    <source>
        <dbReference type="ARBA" id="ARBA00022606"/>
    </source>
</evidence>
<dbReference type="GO" id="GO:0005549">
    <property type="term" value="F:odorant binding"/>
    <property type="evidence" value="ECO:0007669"/>
    <property type="project" value="TreeGrafter"/>
</dbReference>
<feature type="transmembrane region" description="Helical" evidence="14">
    <location>
        <begin position="98"/>
        <end position="120"/>
    </location>
</feature>
<feature type="transmembrane region" description="Helical" evidence="14">
    <location>
        <begin position="141"/>
        <end position="162"/>
    </location>
</feature>
<feature type="transmembrane region" description="Helical" evidence="14">
    <location>
        <begin position="203"/>
        <end position="223"/>
    </location>
</feature>
<dbReference type="PRINTS" id="PR00237">
    <property type="entry name" value="GPCRRHODOPSN"/>
</dbReference>
<comment type="subcellular location">
    <subcellularLocation>
        <location evidence="1 14">Cell membrane</location>
        <topology evidence="1 14">Multi-pass membrane protein</topology>
    </subcellularLocation>
</comment>
<evidence type="ECO:0000256" key="6">
    <source>
        <dbReference type="ARBA" id="ARBA00022989"/>
    </source>
</evidence>
<feature type="transmembrane region" description="Helical" evidence="14">
    <location>
        <begin position="20"/>
        <end position="48"/>
    </location>
</feature>
<dbReference type="FunFam" id="1.20.1070.10:FF:000024">
    <property type="entry name" value="Olfactory receptor"/>
    <property type="match status" value="1"/>
</dbReference>
<evidence type="ECO:0000256" key="13">
    <source>
        <dbReference type="RuleBase" id="RU000688"/>
    </source>
</evidence>
<evidence type="ECO:0000313" key="16">
    <source>
        <dbReference type="EMBL" id="KAK2831662.1"/>
    </source>
</evidence>
<evidence type="ECO:0000256" key="14">
    <source>
        <dbReference type="RuleBase" id="RU363047"/>
    </source>
</evidence>
<organism evidence="16 17">
    <name type="scientific">Tachysurus vachellii</name>
    <name type="common">Darkbarbel catfish</name>
    <name type="synonym">Pelteobagrus vachellii</name>
    <dbReference type="NCBI Taxonomy" id="175792"/>
    <lineage>
        <taxon>Eukaryota</taxon>
        <taxon>Metazoa</taxon>
        <taxon>Chordata</taxon>
        <taxon>Craniata</taxon>
        <taxon>Vertebrata</taxon>
        <taxon>Euteleostomi</taxon>
        <taxon>Actinopterygii</taxon>
        <taxon>Neopterygii</taxon>
        <taxon>Teleostei</taxon>
        <taxon>Ostariophysi</taxon>
        <taxon>Siluriformes</taxon>
        <taxon>Bagridae</taxon>
        <taxon>Tachysurus</taxon>
    </lineage>
</organism>
<dbReference type="EMBL" id="JAVHJS010000017">
    <property type="protein sequence ID" value="KAK2831662.1"/>
    <property type="molecule type" value="Genomic_DNA"/>
</dbReference>
<dbReference type="PANTHER" id="PTHR26451:SF854">
    <property type="entry name" value="ODORANT RECEPTOR-RELATED"/>
    <property type="match status" value="1"/>
</dbReference>
<evidence type="ECO:0000256" key="1">
    <source>
        <dbReference type="ARBA" id="ARBA00004651"/>
    </source>
</evidence>
<dbReference type="GO" id="GO:0005886">
    <property type="term" value="C:plasma membrane"/>
    <property type="evidence" value="ECO:0007669"/>
    <property type="project" value="UniProtKB-SubCell"/>
</dbReference>
<dbReference type="InterPro" id="IPR000725">
    <property type="entry name" value="Olfact_rcpt"/>
</dbReference>
<evidence type="ECO:0000256" key="4">
    <source>
        <dbReference type="ARBA" id="ARBA00022692"/>
    </source>
</evidence>
<evidence type="ECO:0000256" key="8">
    <source>
        <dbReference type="ARBA" id="ARBA00023136"/>
    </source>
</evidence>
<keyword evidence="8 14" id="KW-0472">Membrane</keyword>
<sequence length="312" mass="35481">MSSNMSIYTTLLTLESLDISLTSVIPVFMFGTLTYCIILFFNVTLLLIIALNQKLHKPMYILLFNMPVNDIVGATAFFPQLISSILSQNRSITYSACYIQAFLVHLYGSGTLLILSAMAYDRYIAICYPLKYNTIMSPNSLLKIIIIVWSIAFTEVGFLLGLTYRQEICSTKIVDTFCNNPSLMKLICGDINVTNYYGLSLTAVHQCITLFIMLFTYIQILYTCVYKRQSDAKSKAIQTCSTHLIVFLCVEFSGLFALISHRFENVSQYFRRLFGACAMIFPPIINPLIYGLKTKEIQRKIFAFFRKKTSPS</sequence>
<keyword evidence="10 13" id="KW-0675">Receptor</keyword>
<comment type="similarity">
    <text evidence="13">Belongs to the G-protein coupled receptor 1 family.</text>
</comment>
<keyword evidence="7 13" id="KW-0297">G-protein coupled receptor</keyword>
<dbReference type="PRINTS" id="PR00245">
    <property type="entry name" value="OLFACTORYR"/>
</dbReference>
<proteinExistence type="inferred from homology"/>
<dbReference type="InterPro" id="IPR017452">
    <property type="entry name" value="GPCR_Rhodpsn_7TM"/>
</dbReference>
<reference evidence="16" key="1">
    <citation type="submission" date="2023-08" db="EMBL/GenBank/DDBJ databases">
        <title>Pelteobagrus vachellii genome.</title>
        <authorList>
            <person name="Liu H."/>
        </authorList>
    </citation>
    <scope>NUCLEOTIDE SEQUENCE</scope>
    <source>
        <strain evidence="16">PRFRI_2022a</strain>
        <tissue evidence="16">Muscle</tissue>
    </source>
</reference>
<evidence type="ECO:0000256" key="9">
    <source>
        <dbReference type="ARBA" id="ARBA00023157"/>
    </source>
</evidence>
<keyword evidence="3 14" id="KW-0716">Sensory transduction</keyword>
<dbReference type="PROSITE" id="PS00237">
    <property type="entry name" value="G_PROTEIN_RECEP_F1_1"/>
    <property type="match status" value="1"/>
</dbReference>
<dbReference type="GO" id="GO:0004930">
    <property type="term" value="F:G protein-coupled receptor activity"/>
    <property type="evidence" value="ECO:0007669"/>
    <property type="project" value="UniProtKB-KW"/>
</dbReference>
<keyword evidence="9" id="KW-1015">Disulfide bond</keyword>
<keyword evidence="11" id="KW-0325">Glycoprotein</keyword>
<keyword evidence="4 13" id="KW-0812">Transmembrane</keyword>
<evidence type="ECO:0000256" key="11">
    <source>
        <dbReference type="ARBA" id="ARBA00023180"/>
    </source>
</evidence>
<keyword evidence="2 14" id="KW-1003">Cell membrane</keyword>
<evidence type="ECO:0000256" key="10">
    <source>
        <dbReference type="ARBA" id="ARBA00023170"/>
    </source>
</evidence>
<accession>A0AA88MA83</accession>
<dbReference type="InterPro" id="IPR000276">
    <property type="entry name" value="GPCR_Rhodpsn"/>
</dbReference>
<dbReference type="GO" id="GO:0004984">
    <property type="term" value="F:olfactory receptor activity"/>
    <property type="evidence" value="ECO:0007669"/>
    <property type="project" value="InterPro"/>
</dbReference>
<keyword evidence="6 14" id="KW-1133">Transmembrane helix</keyword>
<feature type="transmembrane region" description="Helical" evidence="14">
    <location>
        <begin position="60"/>
        <end position="78"/>
    </location>
</feature>
<evidence type="ECO:0000256" key="2">
    <source>
        <dbReference type="ARBA" id="ARBA00022475"/>
    </source>
</evidence>
<feature type="transmembrane region" description="Helical" evidence="14">
    <location>
        <begin position="269"/>
        <end position="292"/>
    </location>
</feature>
<keyword evidence="5 14" id="KW-0552">Olfaction</keyword>
<name>A0AA88MA83_TACVA</name>
<dbReference type="Proteomes" id="UP001187315">
    <property type="component" value="Unassembled WGS sequence"/>
</dbReference>
<evidence type="ECO:0000313" key="17">
    <source>
        <dbReference type="Proteomes" id="UP001187315"/>
    </source>
</evidence>
<feature type="domain" description="G-protein coupled receptors family 1 profile" evidence="15">
    <location>
        <begin position="41"/>
        <end position="290"/>
    </location>
</feature>
<protein>
    <recommendedName>
        <fullName evidence="14">Olfactory receptor</fullName>
    </recommendedName>
</protein>
<dbReference type="PROSITE" id="PS50262">
    <property type="entry name" value="G_PROTEIN_RECEP_F1_2"/>
    <property type="match status" value="1"/>
</dbReference>
<keyword evidence="17" id="KW-1185">Reference proteome</keyword>
<dbReference type="Pfam" id="PF13853">
    <property type="entry name" value="7tm_4"/>
    <property type="match status" value="1"/>
</dbReference>
<feature type="transmembrane region" description="Helical" evidence="14">
    <location>
        <begin position="244"/>
        <end position="263"/>
    </location>
</feature>
<evidence type="ECO:0000256" key="5">
    <source>
        <dbReference type="ARBA" id="ARBA00022725"/>
    </source>
</evidence>
<dbReference type="SMART" id="SM01381">
    <property type="entry name" value="7TM_GPCR_Srsx"/>
    <property type="match status" value="1"/>
</dbReference>
<dbReference type="Gene3D" id="1.20.1070.10">
    <property type="entry name" value="Rhodopsin 7-helix transmembrane proteins"/>
    <property type="match status" value="1"/>
</dbReference>
<comment type="caution">
    <text evidence="16">The sequence shown here is derived from an EMBL/GenBank/DDBJ whole genome shotgun (WGS) entry which is preliminary data.</text>
</comment>
<dbReference type="InterPro" id="IPR052921">
    <property type="entry name" value="GPCR1_Superfamily_Member"/>
</dbReference>
<dbReference type="SUPFAM" id="SSF81321">
    <property type="entry name" value="Family A G protein-coupled receptor-like"/>
    <property type="match status" value="1"/>
</dbReference>
<evidence type="ECO:0000256" key="12">
    <source>
        <dbReference type="ARBA" id="ARBA00023224"/>
    </source>
</evidence>
<evidence type="ECO:0000256" key="7">
    <source>
        <dbReference type="ARBA" id="ARBA00023040"/>
    </source>
</evidence>